<dbReference type="AlphaFoldDB" id="A0A6A6FGF9"/>
<protein>
    <submittedName>
        <fullName evidence="1">Uncharacterized protein</fullName>
    </submittedName>
</protein>
<organism evidence="1 2">
    <name type="scientific">Cercospora zeae-maydis SCOH1-5</name>
    <dbReference type="NCBI Taxonomy" id="717836"/>
    <lineage>
        <taxon>Eukaryota</taxon>
        <taxon>Fungi</taxon>
        <taxon>Dikarya</taxon>
        <taxon>Ascomycota</taxon>
        <taxon>Pezizomycotina</taxon>
        <taxon>Dothideomycetes</taxon>
        <taxon>Dothideomycetidae</taxon>
        <taxon>Mycosphaerellales</taxon>
        <taxon>Mycosphaerellaceae</taxon>
        <taxon>Cercospora</taxon>
    </lineage>
</organism>
<proteinExistence type="predicted"/>
<name>A0A6A6FGF9_9PEZI</name>
<evidence type="ECO:0000313" key="1">
    <source>
        <dbReference type="EMBL" id="KAF2212328.1"/>
    </source>
</evidence>
<dbReference type="EMBL" id="ML992673">
    <property type="protein sequence ID" value="KAF2212328.1"/>
    <property type="molecule type" value="Genomic_DNA"/>
</dbReference>
<keyword evidence="2" id="KW-1185">Reference proteome</keyword>
<gene>
    <name evidence="1" type="ORF">CERZMDRAFT_90738</name>
</gene>
<accession>A0A6A6FGF9</accession>
<sequence>MSGTVYTGWSYERSDDGNLVEAIRFVMDMHHEQVQNRHRDLWGFPASREAVSVIPSQLPLSCSVV</sequence>
<reference evidence="1" key="1">
    <citation type="journal article" date="2020" name="Stud. Mycol.">
        <title>101 Dothideomycetes genomes: a test case for predicting lifestyles and emergence of pathogens.</title>
        <authorList>
            <person name="Haridas S."/>
            <person name="Albert R."/>
            <person name="Binder M."/>
            <person name="Bloem J."/>
            <person name="Labutti K."/>
            <person name="Salamov A."/>
            <person name="Andreopoulos B."/>
            <person name="Baker S."/>
            <person name="Barry K."/>
            <person name="Bills G."/>
            <person name="Bluhm B."/>
            <person name="Cannon C."/>
            <person name="Castanera R."/>
            <person name="Culley D."/>
            <person name="Daum C."/>
            <person name="Ezra D."/>
            <person name="Gonzalez J."/>
            <person name="Henrissat B."/>
            <person name="Kuo A."/>
            <person name="Liang C."/>
            <person name="Lipzen A."/>
            <person name="Lutzoni F."/>
            <person name="Magnuson J."/>
            <person name="Mondo S."/>
            <person name="Nolan M."/>
            <person name="Ohm R."/>
            <person name="Pangilinan J."/>
            <person name="Park H.-J."/>
            <person name="Ramirez L."/>
            <person name="Alfaro M."/>
            <person name="Sun H."/>
            <person name="Tritt A."/>
            <person name="Yoshinaga Y."/>
            <person name="Zwiers L.-H."/>
            <person name="Turgeon B."/>
            <person name="Goodwin S."/>
            <person name="Spatafora J."/>
            <person name="Crous P."/>
            <person name="Grigoriev I."/>
        </authorList>
    </citation>
    <scope>NUCLEOTIDE SEQUENCE</scope>
    <source>
        <strain evidence="1">SCOH1-5</strain>
    </source>
</reference>
<dbReference type="Proteomes" id="UP000799539">
    <property type="component" value="Unassembled WGS sequence"/>
</dbReference>
<evidence type="ECO:0000313" key="2">
    <source>
        <dbReference type="Proteomes" id="UP000799539"/>
    </source>
</evidence>